<accession>A0ABW3JQX2</accession>
<evidence type="ECO:0000313" key="1">
    <source>
        <dbReference type="EMBL" id="MFD0991697.1"/>
    </source>
</evidence>
<sequence length="291" mass="34671">MKIIKILSLLAFMILISSCNKEKFPKNAVLKIYHFEKNGDKYISDTLVQYFDNNNRILKIFNPLKKLKNYEKPTNDTYHFVYDDNGRLVREYSFIRYSEDDFYNKDKLNDSTAYIYKGDKIEQININPHSQYKSKTVKFKYKDNRIVSKYTEGSFNDSIVYNYPTRDSIIEKKYYKNELCYTREIKLLSKYDSIIKISFNKSSRYCGYNTGKILHKKYSSDGQKLMLEKINGSKKYYNYQNNRLVSICNDSLSNNCSKNYDYEDDKHGNWIKKTERCGSVILSIETRDLTY</sequence>
<dbReference type="Proteomes" id="UP001597062">
    <property type="component" value="Unassembled WGS sequence"/>
</dbReference>
<keyword evidence="2" id="KW-1185">Reference proteome</keyword>
<reference evidence="2" key="1">
    <citation type="journal article" date="2019" name="Int. J. Syst. Evol. Microbiol.">
        <title>The Global Catalogue of Microorganisms (GCM) 10K type strain sequencing project: providing services to taxonomists for standard genome sequencing and annotation.</title>
        <authorList>
            <consortium name="The Broad Institute Genomics Platform"/>
            <consortium name="The Broad Institute Genome Sequencing Center for Infectious Disease"/>
            <person name="Wu L."/>
            <person name="Ma J."/>
        </authorList>
    </citation>
    <scope>NUCLEOTIDE SEQUENCE [LARGE SCALE GENOMIC DNA]</scope>
    <source>
        <strain evidence="2">CCUG 60527</strain>
    </source>
</reference>
<protein>
    <recommendedName>
        <fullName evidence="3">Lipoprotein</fullName>
    </recommendedName>
</protein>
<comment type="caution">
    <text evidence="1">The sequence shown here is derived from an EMBL/GenBank/DDBJ whole genome shotgun (WGS) entry which is preliminary data.</text>
</comment>
<name>A0ABW3JQX2_9FLAO</name>
<dbReference type="PROSITE" id="PS51257">
    <property type="entry name" value="PROKAR_LIPOPROTEIN"/>
    <property type="match status" value="1"/>
</dbReference>
<dbReference type="EMBL" id="JBHTJR010000011">
    <property type="protein sequence ID" value="MFD0991697.1"/>
    <property type="molecule type" value="Genomic_DNA"/>
</dbReference>
<organism evidence="1 2">
    <name type="scientific">Tenacibaculum geojense</name>
    <dbReference type="NCBI Taxonomy" id="915352"/>
    <lineage>
        <taxon>Bacteria</taxon>
        <taxon>Pseudomonadati</taxon>
        <taxon>Bacteroidota</taxon>
        <taxon>Flavobacteriia</taxon>
        <taxon>Flavobacteriales</taxon>
        <taxon>Flavobacteriaceae</taxon>
        <taxon>Tenacibaculum</taxon>
    </lineage>
</organism>
<proteinExistence type="predicted"/>
<dbReference type="RefSeq" id="WP_386104244.1">
    <property type="nucleotide sequence ID" value="NZ_JBHTJR010000011.1"/>
</dbReference>
<evidence type="ECO:0008006" key="3">
    <source>
        <dbReference type="Google" id="ProtNLM"/>
    </source>
</evidence>
<gene>
    <name evidence="1" type="ORF">ACFQ1U_00620</name>
</gene>
<evidence type="ECO:0000313" key="2">
    <source>
        <dbReference type="Proteomes" id="UP001597062"/>
    </source>
</evidence>